<evidence type="ECO:0000259" key="1">
    <source>
        <dbReference type="Pfam" id="PF14291"/>
    </source>
</evidence>
<dbReference type="InterPro" id="IPR025398">
    <property type="entry name" value="DUF4371"/>
</dbReference>
<sequence>MGFSCWGKKKRLGVLVGFTENAHNNARLAFRSHNESEDSINRKNFLKLLTFLAKHNEEVDKVVLKSPPKNLKVIAHGIQKQIVRCAASATIDMILDDLGHDLFSVLVDESRDISTKEQMAVMSRFVNKKGCVVERFLCLVYVSNTTALSLKEAINSLFTRHNLSVSSLRGQDYDGASNMSGEFNGLKSLIMKENPCAFYVHCFAHQLQSALIAVTKYHN</sequence>
<proteinExistence type="predicted"/>
<dbReference type="EMBL" id="JBBPBK010000001">
    <property type="protein sequence ID" value="KAK9292862.1"/>
    <property type="molecule type" value="Genomic_DNA"/>
</dbReference>
<reference evidence="2 3" key="1">
    <citation type="journal article" date="2024" name="Plant J.">
        <title>Genome sequences and population genomics reveal climatic adaptation and genomic divergence between two closely related sweetgum species.</title>
        <authorList>
            <person name="Xu W.Q."/>
            <person name="Ren C.Q."/>
            <person name="Zhang X.Y."/>
            <person name="Comes H.P."/>
            <person name="Liu X.H."/>
            <person name="Li Y.G."/>
            <person name="Kettle C.J."/>
            <person name="Jalonen R."/>
            <person name="Gaisberger H."/>
            <person name="Ma Y.Z."/>
            <person name="Qiu Y.X."/>
        </authorList>
    </citation>
    <scope>NUCLEOTIDE SEQUENCE [LARGE SCALE GENOMIC DNA]</scope>
    <source>
        <strain evidence="2">Hangzhou</strain>
    </source>
</reference>
<gene>
    <name evidence="2" type="ORF">L1049_020843</name>
</gene>
<dbReference type="PANTHER" id="PTHR45749:SF36">
    <property type="entry name" value="ZINC FINGER MYM-TYPE PROTEIN 1-LIKE"/>
    <property type="match status" value="1"/>
</dbReference>
<organism evidence="2 3">
    <name type="scientific">Liquidambar formosana</name>
    <name type="common">Formosan gum</name>
    <dbReference type="NCBI Taxonomy" id="63359"/>
    <lineage>
        <taxon>Eukaryota</taxon>
        <taxon>Viridiplantae</taxon>
        <taxon>Streptophyta</taxon>
        <taxon>Embryophyta</taxon>
        <taxon>Tracheophyta</taxon>
        <taxon>Spermatophyta</taxon>
        <taxon>Magnoliopsida</taxon>
        <taxon>eudicotyledons</taxon>
        <taxon>Gunneridae</taxon>
        <taxon>Pentapetalae</taxon>
        <taxon>Saxifragales</taxon>
        <taxon>Altingiaceae</taxon>
        <taxon>Liquidambar</taxon>
    </lineage>
</organism>
<accession>A0AAP0SDB2</accession>
<evidence type="ECO:0000313" key="3">
    <source>
        <dbReference type="Proteomes" id="UP001415857"/>
    </source>
</evidence>
<dbReference type="Pfam" id="PF14291">
    <property type="entry name" value="DUF4371"/>
    <property type="match status" value="1"/>
</dbReference>
<feature type="domain" description="DUF4371" evidence="1">
    <location>
        <begin position="28"/>
        <end position="185"/>
    </location>
</feature>
<dbReference type="PANTHER" id="PTHR45749">
    <property type="match status" value="1"/>
</dbReference>
<keyword evidence="3" id="KW-1185">Reference proteome</keyword>
<name>A0AAP0SDB2_LIQFO</name>
<dbReference type="Proteomes" id="UP001415857">
    <property type="component" value="Unassembled WGS sequence"/>
</dbReference>
<protein>
    <recommendedName>
        <fullName evidence="1">DUF4371 domain-containing protein</fullName>
    </recommendedName>
</protein>
<evidence type="ECO:0000313" key="2">
    <source>
        <dbReference type="EMBL" id="KAK9292862.1"/>
    </source>
</evidence>
<comment type="caution">
    <text evidence="2">The sequence shown here is derived from an EMBL/GenBank/DDBJ whole genome shotgun (WGS) entry which is preliminary data.</text>
</comment>
<dbReference type="AlphaFoldDB" id="A0AAP0SDB2"/>